<reference evidence="8 9" key="1">
    <citation type="journal article" date="2021" name="Nat. Commun.">
        <title>Genetic determinants of endophytism in the Arabidopsis root mycobiome.</title>
        <authorList>
            <person name="Mesny F."/>
            <person name="Miyauchi S."/>
            <person name="Thiergart T."/>
            <person name="Pickel B."/>
            <person name="Atanasova L."/>
            <person name="Karlsson M."/>
            <person name="Huettel B."/>
            <person name="Barry K.W."/>
            <person name="Haridas S."/>
            <person name="Chen C."/>
            <person name="Bauer D."/>
            <person name="Andreopoulos W."/>
            <person name="Pangilinan J."/>
            <person name="LaButti K."/>
            <person name="Riley R."/>
            <person name="Lipzen A."/>
            <person name="Clum A."/>
            <person name="Drula E."/>
            <person name="Henrissat B."/>
            <person name="Kohler A."/>
            <person name="Grigoriev I.V."/>
            <person name="Martin F.M."/>
            <person name="Hacquard S."/>
        </authorList>
    </citation>
    <scope>NUCLEOTIDE SEQUENCE [LARGE SCALE GENOMIC DNA]</scope>
    <source>
        <strain evidence="8 9">MPI-SDFR-AT-0080</strain>
    </source>
</reference>
<feature type="domain" description="WSC" evidence="7">
    <location>
        <begin position="219"/>
        <end position="309"/>
    </location>
</feature>
<evidence type="ECO:0000313" key="8">
    <source>
        <dbReference type="EMBL" id="KAH7064884.1"/>
    </source>
</evidence>
<evidence type="ECO:0000313" key="9">
    <source>
        <dbReference type="Proteomes" id="UP000774617"/>
    </source>
</evidence>
<evidence type="ECO:0000256" key="1">
    <source>
        <dbReference type="ARBA" id="ARBA00004167"/>
    </source>
</evidence>
<comment type="subcellular location">
    <subcellularLocation>
        <location evidence="1">Membrane</location>
        <topology evidence="1">Single-pass membrane protein</topology>
    </subcellularLocation>
</comment>
<dbReference type="PANTHER" id="PTHR24269:SF16">
    <property type="entry name" value="PROTEIN SLG1"/>
    <property type="match status" value="1"/>
</dbReference>
<dbReference type="PROSITE" id="PS51212">
    <property type="entry name" value="WSC"/>
    <property type="match status" value="4"/>
</dbReference>
<dbReference type="InterPro" id="IPR002889">
    <property type="entry name" value="WSC_carb-bd"/>
</dbReference>
<gene>
    <name evidence="8" type="ORF">B0J12DRAFT_559837</name>
</gene>
<organism evidence="8 9">
    <name type="scientific">Macrophomina phaseolina</name>
    <dbReference type="NCBI Taxonomy" id="35725"/>
    <lineage>
        <taxon>Eukaryota</taxon>
        <taxon>Fungi</taxon>
        <taxon>Dikarya</taxon>
        <taxon>Ascomycota</taxon>
        <taxon>Pezizomycotina</taxon>
        <taxon>Dothideomycetes</taxon>
        <taxon>Dothideomycetes incertae sedis</taxon>
        <taxon>Botryosphaeriales</taxon>
        <taxon>Botryosphaeriaceae</taxon>
        <taxon>Macrophomina</taxon>
    </lineage>
</organism>
<evidence type="ECO:0000259" key="7">
    <source>
        <dbReference type="PROSITE" id="PS51212"/>
    </source>
</evidence>
<evidence type="ECO:0000256" key="2">
    <source>
        <dbReference type="ARBA" id="ARBA00022692"/>
    </source>
</evidence>
<proteinExistence type="predicted"/>
<dbReference type="Pfam" id="PF01822">
    <property type="entry name" value="WSC"/>
    <property type="match status" value="4"/>
</dbReference>
<keyword evidence="4" id="KW-1133">Transmembrane helix</keyword>
<sequence>MTYQGCYSDQNPSALSLKSYSRDDNSIELCTATCAASSYRIAGLEFGRECWCGNSMNYKTRKTADQGCAMTCSGNSSELCGDSNRLSVFSTGNVTIDVQPQSPSQVGSYSLLGCYNEAKSGRALSDKSTSQTDMSVEKCALYCSGYSYFGVEYGAECYCGNTVACSSVKSLATNCTMTCSGNSTEYCGNGGYLNMYALPSVTGPSACPSPTSTSVTATGIIAKGCYVDGNTRALATQIYSNSSNTPSLCATACQQQGYKYSGTEYGQECWCGPNLPITAATASDCSSTCAGDSTQKCGGGFRLSVTEDTTWQQKLFARASYGTWNLMSCYQDNVNSQRTLPSGVAVGDSSSVTIAKCLDACAAKGFRYCGAEYYRECYGSAEQPADSLAVSGYSDPLLAGCNYACSGNSTEACGGANKVLVYTNNGTTTQ</sequence>
<accession>A0ABQ8GUE5</accession>
<keyword evidence="5" id="KW-0472">Membrane</keyword>
<evidence type="ECO:0000256" key="5">
    <source>
        <dbReference type="ARBA" id="ARBA00023136"/>
    </source>
</evidence>
<keyword evidence="9" id="KW-1185">Reference proteome</keyword>
<keyword evidence="2" id="KW-0812">Transmembrane</keyword>
<dbReference type="Proteomes" id="UP000774617">
    <property type="component" value="Unassembled WGS sequence"/>
</dbReference>
<dbReference type="SMART" id="SM00321">
    <property type="entry name" value="WSC"/>
    <property type="match status" value="4"/>
</dbReference>
<feature type="domain" description="WSC" evidence="7">
    <location>
        <begin position="108"/>
        <end position="199"/>
    </location>
</feature>
<evidence type="ECO:0000256" key="4">
    <source>
        <dbReference type="ARBA" id="ARBA00022989"/>
    </source>
</evidence>
<protein>
    <submittedName>
        <fullName evidence="8">WSC domain-containing protein</fullName>
    </submittedName>
</protein>
<feature type="domain" description="WSC" evidence="7">
    <location>
        <begin position="1"/>
        <end position="92"/>
    </location>
</feature>
<dbReference type="InterPro" id="IPR051836">
    <property type="entry name" value="Kremen_rcpt"/>
</dbReference>
<name>A0ABQ8GUE5_9PEZI</name>
<dbReference type="EMBL" id="JAGTJR010000001">
    <property type="protein sequence ID" value="KAH7064884.1"/>
    <property type="molecule type" value="Genomic_DNA"/>
</dbReference>
<comment type="caution">
    <text evidence="8">The sequence shown here is derived from an EMBL/GenBank/DDBJ whole genome shotgun (WGS) entry which is preliminary data.</text>
</comment>
<dbReference type="PANTHER" id="PTHR24269">
    <property type="entry name" value="KREMEN PROTEIN"/>
    <property type="match status" value="1"/>
</dbReference>
<evidence type="ECO:0000256" key="6">
    <source>
        <dbReference type="ARBA" id="ARBA00023180"/>
    </source>
</evidence>
<feature type="domain" description="WSC" evidence="7">
    <location>
        <begin position="323"/>
        <end position="425"/>
    </location>
</feature>
<keyword evidence="3" id="KW-0732">Signal</keyword>
<keyword evidence="6" id="KW-0325">Glycoprotein</keyword>
<evidence type="ECO:0000256" key="3">
    <source>
        <dbReference type="ARBA" id="ARBA00022729"/>
    </source>
</evidence>